<keyword evidence="5" id="KW-0521">NADP</keyword>
<evidence type="ECO:0000256" key="4">
    <source>
        <dbReference type="ARBA" id="ARBA00022827"/>
    </source>
</evidence>
<keyword evidence="3 8" id="KW-0285">Flavoprotein</keyword>
<dbReference type="GO" id="GO:0004497">
    <property type="term" value="F:monooxygenase activity"/>
    <property type="evidence" value="ECO:0000318"/>
    <property type="project" value="GO_Central"/>
</dbReference>
<protein>
    <recommendedName>
        <fullName evidence="8">Flavin-containing monooxygenase</fullName>
        <ecNumber evidence="8">1.-.-.-</ecNumber>
    </recommendedName>
</protein>
<dbReference type="PIRSF" id="PIRSF000332">
    <property type="entry name" value="FMO"/>
    <property type="match status" value="1"/>
</dbReference>
<dbReference type="AlphaFoldDB" id="D6WSM1"/>
<dbReference type="InterPro" id="IPR036188">
    <property type="entry name" value="FAD/NAD-bd_sf"/>
</dbReference>
<keyword evidence="6 8" id="KW-0560">Oxidoreductase</keyword>
<dbReference type="PRINTS" id="PR00370">
    <property type="entry name" value="FMOXYGENASE"/>
</dbReference>
<sequence>MLVAVIGAGAAGLASARHLSSQKIKCEVFEMTAELGGTWVYTDKVGTDCYGYPIHTAMYKNLRINLPKEASGFPDFPIPEEDESYVSQEVVLRFLNGYADHFKLRQFIKFNHVVAEIRPFGNKWQVKALNKITQQTTITVYDSVMVCNGHYNSPIFPTLQGVKKFNGRIIHSYNYRANSPYKNQRVLIIGGGPSGLDIGTQISEVAKQVVISHRKKLPNGEYPPNVIKKPEVLQVNNEGQVEFADGTTFAFDSILYCTGYKYNFPFLHDDCGVTVEEFYHVKPLYKHMIHIEKPTMCFIGIPFNVCAFQMMDIQVIINICHFLFSYHEN</sequence>
<keyword evidence="4 8" id="KW-0274">FAD</keyword>
<reference evidence="9 10" key="2">
    <citation type="journal article" date="2010" name="Nucleic Acids Res.">
        <title>BeetleBase in 2010: revisions to provide comprehensive genomic information for Tribolium castaneum.</title>
        <authorList>
            <person name="Kim H.S."/>
            <person name="Murphy T."/>
            <person name="Xia J."/>
            <person name="Caragea D."/>
            <person name="Park Y."/>
            <person name="Beeman R.W."/>
            <person name="Lorenzen M.D."/>
            <person name="Butcher S."/>
            <person name="Manak J.R."/>
            <person name="Brown S.J."/>
        </authorList>
    </citation>
    <scope>GENOME REANNOTATION</scope>
    <source>
        <strain evidence="9 10">Georgia GA2</strain>
    </source>
</reference>
<evidence type="ECO:0000256" key="7">
    <source>
        <dbReference type="ARBA" id="ARBA00023033"/>
    </source>
</evidence>
<dbReference type="InterPro" id="IPR050346">
    <property type="entry name" value="FMO-like"/>
</dbReference>
<evidence type="ECO:0000256" key="8">
    <source>
        <dbReference type="RuleBase" id="RU361177"/>
    </source>
</evidence>
<reference evidence="9 10" key="1">
    <citation type="journal article" date="2008" name="Nature">
        <title>The genome of the model beetle and pest Tribolium castaneum.</title>
        <authorList>
            <consortium name="Tribolium Genome Sequencing Consortium"/>
            <person name="Richards S."/>
            <person name="Gibbs R.A."/>
            <person name="Weinstock G.M."/>
            <person name="Brown S.J."/>
            <person name="Denell R."/>
            <person name="Beeman R.W."/>
            <person name="Gibbs R."/>
            <person name="Beeman R.W."/>
            <person name="Brown S.J."/>
            <person name="Bucher G."/>
            <person name="Friedrich M."/>
            <person name="Grimmelikhuijzen C.J."/>
            <person name="Klingler M."/>
            <person name="Lorenzen M."/>
            <person name="Richards S."/>
            <person name="Roth S."/>
            <person name="Schroder R."/>
            <person name="Tautz D."/>
            <person name="Zdobnov E.M."/>
            <person name="Muzny D."/>
            <person name="Gibbs R.A."/>
            <person name="Weinstock G.M."/>
            <person name="Attaway T."/>
            <person name="Bell S."/>
            <person name="Buhay C.J."/>
            <person name="Chandrabose M.N."/>
            <person name="Chavez D."/>
            <person name="Clerk-Blankenburg K.P."/>
            <person name="Cree A."/>
            <person name="Dao M."/>
            <person name="Davis C."/>
            <person name="Chacko J."/>
            <person name="Dinh H."/>
            <person name="Dugan-Rocha S."/>
            <person name="Fowler G."/>
            <person name="Garner T.T."/>
            <person name="Garnes J."/>
            <person name="Gnirke A."/>
            <person name="Hawes A."/>
            <person name="Hernandez J."/>
            <person name="Hines S."/>
            <person name="Holder M."/>
            <person name="Hume J."/>
            <person name="Jhangiani S.N."/>
            <person name="Joshi V."/>
            <person name="Khan Z.M."/>
            <person name="Jackson L."/>
            <person name="Kovar C."/>
            <person name="Kowis A."/>
            <person name="Lee S."/>
            <person name="Lewis L.R."/>
            <person name="Margolis J."/>
            <person name="Morgan M."/>
            <person name="Nazareth L.V."/>
            <person name="Nguyen N."/>
            <person name="Okwuonu G."/>
            <person name="Parker D."/>
            <person name="Richards S."/>
            <person name="Ruiz S.J."/>
            <person name="Santibanez J."/>
            <person name="Savard J."/>
            <person name="Scherer S.E."/>
            <person name="Schneider B."/>
            <person name="Sodergren E."/>
            <person name="Tautz D."/>
            <person name="Vattahil S."/>
            <person name="Villasana D."/>
            <person name="White C.S."/>
            <person name="Wright R."/>
            <person name="Park Y."/>
            <person name="Beeman R.W."/>
            <person name="Lord J."/>
            <person name="Oppert B."/>
            <person name="Lorenzen M."/>
            <person name="Brown S."/>
            <person name="Wang L."/>
            <person name="Savard J."/>
            <person name="Tautz D."/>
            <person name="Richards S."/>
            <person name="Weinstock G."/>
            <person name="Gibbs R.A."/>
            <person name="Liu Y."/>
            <person name="Worley K."/>
            <person name="Weinstock G."/>
            <person name="Elsik C.G."/>
            <person name="Reese J.T."/>
            <person name="Elhaik E."/>
            <person name="Landan G."/>
            <person name="Graur D."/>
            <person name="Arensburger P."/>
            <person name="Atkinson P."/>
            <person name="Beeman R.W."/>
            <person name="Beidler J."/>
            <person name="Brown S.J."/>
            <person name="Demuth J.P."/>
            <person name="Drury D.W."/>
            <person name="Du Y.Z."/>
            <person name="Fujiwara H."/>
            <person name="Lorenzen M."/>
            <person name="Maselli V."/>
            <person name="Osanai M."/>
            <person name="Park Y."/>
            <person name="Robertson H.M."/>
            <person name="Tu Z."/>
            <person name="Wang J.J."/>
            <person name="Wang S."/>
            <person name="Richards S."/>
            <person name="Song H."/>
            <person name="Zhang L."/>
            <person name="Sodergren E."/>
            <person name="Werner D."/>
            <person name="Stanke M."/>
            <person name="Morgenstern B."/>
            <person name="Solovyev V."/>
            <person name="Kosarev P."/>
            <person name="Brown G."/>
            <person name="Chen H.C."/>
            <person name="Ermolaeva O."/>
            <person name="Hlavina W."/>
            <person name="Kapustin Y."/>
            <person name="Kiryutin B."/>
            <person name="Kitts P."/>
            <person name="Maglott D."/>
            <person name="Pruitt K."/>
            <person name="Sapojnikov V."/>
            <person name="Souvorov A."/>
            <person name="Mackey A.J."/>
            <person name="Waterhouse R.M."/>
            <person name="Wyder S."/>
            <person name="Zdobnov E.M."/>
            <person name="Zdobnov E.M."/>
            <person name="Wyder S."/>
            <person name="Kriventseva E.V."/>
            <person name="Kadowaki T."/>
            <person name="Bork P."/>
            <person name="Aranda M."/>
            <person name="Bao R."/>
            <person name="Beermann A."/>
            <person name="Berns N."/>
            <person name="Bolognesi R."/>
            <person name="Bonneton F."/>
            <person name="Bopp D."/>
            <person name="Brown S.J."/>
            <person name="Bucher G."/>
            <person name="Butts T."/>
            <person name="Chaumot A."/>
            <person name="Denell R.E."/>
            <person name="Ferrier D.E."/>
            <person name="Friedrich M."/>
            <person name="Gordon C.M."/>
            <person name="Jindra M."/>
            <person name="Klingler M."/>
            <person name="Lan Q."/>
            <person name="Lattorff H.M."/>
            <person name="Laudet V."/>
            <person name="von Levetsow C."/>
            <person name="Liu Z."/>
            <person name="Lutz R."/>
            <person name="Lynch J.A."/>
            <person name="da Fonseca R.N."/>
            <person name="Posnien N."/>
            <person name="Reuter R."/>
            <person name="Roth S."/>
            <person name="Savard J."/>
            <person name="Schinko J.B."/>
            <person name="Schmitt C."/>
            <person name="Schoppmeier M."/>
            <person name="Schroder R."/>
            <person name="Shippy T.D."/>
            <person name="Simonnet F."/>
            <person name="Marques-Souza H."/>
            <person name="Tautz D."/>
            <person name="Tomoyasu Y."/>
            <person name="Trauner J."/>
            <person name="Van der Zee M."/>
            <person name="Vervoort M."/>
            <person name="Wittkopp N."/>
            <person name="Wimmer E.A."/>
            <person name="Yang X."/>
            <person name="Jones A.K."/>
            <person name="Sattelle D.B."/>
            <person name="Ebert P.R."/>
            <person name="Nelson D."/>
            <person name="Scott J.G."/>
            <person name="Beeman R.W."/>
            <person name="Muthukrishnan S."/>
            <person name="Kramer K.J."/>
            <person name="Arakane Y."/>
            <person name="Beeman R.W."/>
            <person name="Zhu Q."/>
            <person name="Hogenkamp D."/>
            <person name="Dixit R."/>
            <person name="Oppert B."/>
            <person name="Jiang H."/>
            <person name="Zou Z."/>
            <person name="Marshall J."/>
            <person name="Elpidina E."/>
            <person name="Vinokurov K."/>
            <person name="Oppert C."/>
            <person name="Zou Z."/>
            <person name="Evans J."/>
            <person name="Lu Z."/>
            <person name="Zhao P."/>
            <person name="Sumathipala N."/>
            <person name="Altincicek B."/>
            <person name="Vilcinskas A."/>
            <person name="Williams M."/>
            <person name="Hultmark D."/>
            <person name="Hetru C."/>
            <person name="Jiang H."/>
            <person name="Grimmelikhuijzen C.J."/>
            <person name="Hauser F."/>
            <person name="Cazzamali G."/>
            <person name="Williamson M."/>
            <person name="Park Y."/>
            <person name="Li B."/>
            <person name="Tanaka Y."/>
            <person name="Predel R."/>
            <person name="Neupert S."/>
            <person name="Schachtner J."/>
            <person name="Verleyen P."/>
            <person name="Raible F."/>
            <person name="Bork P."/>
            <person name="Friedrich M."/>
            <person name="Walden K.K."/>
            <person name="Robertson H.M."/>
            <person name="Angeli S."/>
            <person name="Foret S."/>
            <person name="Bucher G."/>
            <person name="Schuetz S."/>
            <person name="Maleszka R."/>
            <person name="Wimmer E.A."/>
            <person name="Beeman R.W."/>
            <person name="Lorenzen M."/>
            <person name="Tomoyasu Y."/>
            <person name="Miller S.C."/>
            <person name="Grossmann D."/>
            <person name="Bucher G."/>
        </authorList>
    </citation>
    <scope>NUCLEOTIDE SEQUENCE [LARGE SCALE GENOMIC DNA]</scope>
    <source>
        <strain evidence="9 10">Georgia GA2</strain>
    </source>
</reference>
<dbReference type="EC" id="1.-.-.-" evidence="8"/>
<dbReference type="GO" id="GO:0004499">
    <property type="term" value="F:N,N-dimethylaniline monooxygenase activity"/>
    <property type="evidence" value="ECO:0007669"/>
    <property type="project" value="InterPro"/>
</dbReference>
<keyword evidence="7 8" id="KW-0503">Monooxygenase</keyword>
<dbReference type="InParanoid" id="D6WSM1"/>
<evidence type="ECO:0000313" key="9">
    <source>
        <dbReference type="EMBL" id="EFA07126.2"/>
    </source>
</evidence>
<dbReference type="InterPro" id="IPR020946">
    <property type="entry name" value="Flavin_mOase-like"/>
</dbReference>
<evidence type="ECO:0000256" key="5">
    <source>
        <dbReference type="ARBA" id="ARBA00022857"/>
    </source>
</evidence>
<dbReference type="FunCoup" id="D6WSM1">
    <property type="interactions" value="101"/>
</dbReference>
<evidence type="ECO:0000256" key="1">
    <source>
        <dbReference type="ARBA" id="ARBA00001974"/>
    </source>
</evidence>
<proteinExistence type="inferred from homology"/>
<name>D6WSM1_TRICA</name>
<accession>D6WSM1</accession>
<comment type="similarity">
    <text evidence="2 8">Belongs to the FMO family.</text>
</comment>
<dbReference type="OMA" id="RLNAPRD"/>
<comment type="cofactor">
    <cofactor evidence="1 8">
        <name>FAD</name>
        <dbReference type="ChEBI" id="CHEBI:57692"/>
    </cofactor>
</comment>
<dbReference type="GO" id="GO:0050660">
    <property type="term" value="F:flavin adenine dinucleotide binding"/>
    <property type="evidence" value="ECO:0007669"/>
    <property type="project" value="InterPro"/>
</dbReference>
<dbReference type="InterPro" id="IPR000960">
    <property type="entry name" value="Flavin_mOase"/>
</dbReference>
<dbReference type="EMBL" id="KQ971354">
    <property type="protein sequence ID" value="EFA07126.2"/>
    <property type="molecule type" value="Genomic_DNA"/>
</dbReference>
<dbReference type="FunFam" id="3.50.50.60:FF:000138">
    <property type="entry name" value="Flavin-containing monooxygenase"/>
    <property type="match status" value="1"/>
</dbReference>
<keyword evidence="10" id="KW-1185">Reference proteome</keyword>
<dbReference type="eggNOG" id="KOG1399">
    <property type="taxonomic scope" value="Eukaryota"/>
</dbReference>
<gene>
    <name evidence="9" type="primary">AUGUSTUS-3.0.2_10117</name>
    <name evidence="9" type="ORF">TcasGA2_TC010117</name>
</gene>
<evidence type="ECO:0000256" key="6">
    <source>
        <dbReference type="ARBA" id="ARBA00023002"/>
    </source>
</evidence>
<organism evidence="9 10">
    <name type="scientific">Tribolium castaneum</name>
    <name type="common">Red flour beetle</name>
    <dbReference type="NCBI Taxonomy" id="7070"/>
    <lineage>
        <taxon>Eukaryota</taxon>
        <taxon>Metazoa</taxon>
        <taxon>Ecdysozoa</taxon>
        <taxon>Arthropoda</taxon>
        <taxon>Hexapoda</taxon>
        <taxon>Insecta</taxon>
        <taxon>Pterygota</taxon>
        <taxon>Neoptera</taxon>
        <taxon>Endopterygota</taxon>
        <taxon>Coleoptera</taxon>
        <taxon>Polyphaga</taxon>
        <taxon>Cucujiformia</taxon>
        <taxon>Tenebrionidae</taxon>
        <taxon>Tenebrionidae incertae sedis</taxon>
        <taxon>Tribolium</taxon>
    </lineage>
</organism>
<dbReference type="STRING" id="7070.D6WSM1"/>
<dbReference type="GO" id="GO:0050661">
    <property type="term" value="F:NADP binding"/>
    <property type="evidence" value="ECO:0007669"/>
    <property type="project" value="InterPro"/>
</dbReference>
<dbReference type="Proteomes" id="UP000007266">
    <property type="component" value="Linkage group 7"/>
</dbReference>
<dbReference type="PANTHER" id="PTHR23023">
    <property type="entry name" value="DIMETHYLANILINE MONOOXYGENASE"/>
    <property type="match status" value="1"/>
</dbReference>
<dbReference type="Pfam" id="PF00743">
    <property type="entry name" value="FMO-like"/>
    <property type="match status" value="2"/>
</dbReference>
<dbReference type="HOGENOM" id="CLU_006909_3_0_1"/>
<evidence type="ECO:0000256" key="2">
    <source>
        <dbReference type="ARBA" id="ARBA00009183"/>
    </source>
</evidence>
<evidence type="ECO:0000256" key="3">
    <source>
        <dbReference type="ARBA" id="ARBA00022630"/>
    </source>
</evidence>
<evidence type="ECO:0000313" key="10">
    <source>
        <dbReference type="Proteomes" id="UP000007266"/>
    </source>
</evidence>
<dbReference type="SUPFAM" id="SSF51905">
    <property type="entry name" value="FAD/NAD(P)-binding domain"/>
    <property type="match status" value="2"/>
</dbReference>
<dbReference type="Gene3D" id="3.50.50.60">
    <property type="entry name" value="FAD/NAD(P)-binding domain"/>
    <property type="match status" value="2"/>
</dbReference>